<dbReference type="SUPFAM" id="SSF82784">
    <property type="entry name" value="OsmC-like"/>
    <property type="match status" value="1"/>
</dbReference>
<reference evidence="3 4" key="1">
    <citation type="journal article" date="2019" name="Nat. Med.">
        <title>A library of human gut bacterial isolates paired with longitudinal multiomics data enables mechanistic microbiome research.</title>
        <authorList>
            <person name="Poyet M."/>
            <person name="Groussin M."/>
            <person name="Gibbons S.M."/>
            <person name="Avila-Pacheco J."/>
            <person name="Jiang X."/>
            <person name="Kearney S.M."/>
            <person name="Perrotta A.R."/>
            <person name="Berdy B."/>
            <person name="Zhao S."/>
            <person name="Lieberman T.D."/>
            <person name="Swanson P.K."/>
            <person name="Smith M."/>
            <person name="Roesemann S."/>
            <person name="Alexander J.E."/>
            <person name="Rich S.A."/>
            <person name="Livny J."/>
            <person name="Vlamakis H."/>
            <person name="Clish C."/>
            <person name="Bullock K."/>
            <person name="Deik A."/>
            <person name="Scott J."/>
            <person name="Pierce K.A."/>
            <person name="Xavier R.J."/>
            <person name="Alm E.J."/>
        </authorList>
    </citation>
    <scope>NUCLEOTIDE SEQUENCE [LARGE SCALE GENOMIC DNA]</scope>
    <source>
        <strain evidence="1 3">BIOML-A4</strain>
        <strain evidence="2 4">BIOML-A5</strain>
    </source>
</reference>
<evidence type="ECO:0000313" key="4">
    <source>
        <dbReference type="Proteomes" id="UP000480929"/>
    </source>
</evidence>
<dbReference type="InterPro" id="IPR036102">
    <property type="entry name" value="OsmC/Ohrsf"/>
</dbReference>
<dbReference type="Proteomes" id="UP000480929">
    <property type="component" value="Unassembled WGS sequence"/>
</dbReference>
<dbReference type="RefSeq" id="WP_154238516.1">
    <property type="nucleotide sequence ID" value="NZ_CALJPI010000302.1"/>
</dbReference>
<dbReference type="PANTHER" id="PTHR34352">
    <property type="entry name" value="PROTEIN YHFA"/>
    <property type="match status" value="1"/>
</dbReference>
<dbReference type="Gene3D" id="3.30.300.20">
    <property type="match status" value="1"/>
</dbReference>
<dbReference type="InterPro" id="IPR015946">
    <property type="entry name" value="KH_dom-like_a/b"/>
</dbReference>
<dbReference type="EMBL" id="WKPI01000009">
    <property type="protein sequence ID" value="MSC32837.1"/>
    <property type="molecule type" value="Genomic_DNA"/>
</dbReference>
<dbReference type="Proteomes" id="UP000433575">
    <property type="component" value="Unassembled WGS sequence"/>
</dbReference>
<name>A0A6N7S5J1_9FIRM</name>
<organism evidence="1 3">
    <name type="scientific">Holdemania massiliensis</name>
    <dbReference type="NCBI Taxonomy" id="1468449"/>
    <lineage>
        <taxon>Bacteria</taxon>
        <taxon>Bacillati</taxon>
        <taxon>Bacillota</taxon>
        <taxon>Erysipelotrichia</taxon>
        <taxon>Erysipelotrichales</taxon>
        <taxon>Erysipelotrichaceae</taxon>
        <taxon>Holdemania</taxon>
    </lineage>
</organism>
<evidence type="ECO:0000313" key="2">
    <source>
        <dbReference type="EMBL" id="MSC32837.1"/>
    </source>
</evidence>
<accession>A0A6N7S5J1</accession>
<sequence>MASRAIRFENGFHGELQLDEGVVKIGREPGSAAPYDMLYGALASCLYVTFLGILEKKRIAIEGAEIVVEGEKRTEVPTTLKTVHLTVTIRGTQKEEAVRKSFELATKYCSVYQTISHVAEMSYELHFA</sequence>
<gene>
    <name evidence="2" type="ORF">GKD88_06865</name>
    <name evidence="1" type="ORF">GKE08_07460</name>
</gene>
<dbReference type="Pfam" id="PF02566">
    <property type="entry name" value="OsmC"/>
    <property type="match status" value="1"/>
</dbReference>
<proteinExistence type="predicted"/>
<dbReference type="EMBL" id="WKPJ01000008">
    <property type="protein sequence ID" value="MSA89161.1"/>
    <property type="molecule type" value="Genomic_DNA"/>
</dbReference>
<comment type="caution">
    <text evidence="1">The sequence shown here is derived from an EMBL/GenBank/DDBJ whole genome shotgun (WGS) entry which is preliminary data.</text>
</comment>
<evidence type="ECO:0000313" key="1">
    <source>
        <dbReference type="EMBL" id="MSA89161.1"/>
    </source>
</evidence>
<dbReference type="PANTHER" id="PTHR34352:SF1">
    <property type="entry name" value="PROTEIN YHFA"/>
    <property type="match status" value="1"/>
</dbReference>
<dbReference type="OrthoDB" id="370400at2"/>
<dbReference type="AlphaFoldDB" id="A0A6N7S5J1"/>
<dbReference type="InterPro" id="IPR003718">
    <property type="entry name" value="OsmC/Ohr_fam"/>
</dbReference>
<protein>
    <submittedName>
        <fullName evidence="1">OsmC family peroxiredoxin</fullName>
    </submittedName>
</protein>
<keyword evidence="4" id="KW-1185">Reference proteome</keyword>
<evidence type="ECO:0000313" key="3">
    <source>
        <dbReference type="Proteomes" id="UP000433575"/>
    </source>
</evidence>